<evidence type="ECO:0000313" key="16">
    <source>
        <dbReference type="EMBL" id="HIR67472.1"/>
    </source>
</evidence>
<keyword evidence="7 14" id="KW-1133">Transmembrane helix</keyword>
<feature type="transmembrane region" description="Helical" evidence="14">
    <location>
        <begin position="71"/>
        <end position="89"/>
    </location>
</feature>
<dbReference type="Pfam" id="PF13091">
    <property type="entry name" value="PLDc_2"/>
    <property type="match status" value="2"/>
</dbReference>
<sequence length="533" mass="61431">MDRPNLPTFPTRSLEDRSRRRRQRFTEDKLVKIRTEHNNVGAFKTMLAALVILIQLGIIIALSFLPATIALVWYLAVMFVISVFTAISVMSSHRNTQAKAVWVLFILLFFFCGFIIYFMSNDKYMYARARRRHREIFARSEHFLPEHTAVNASDEMAHMCAYLNSAGNFRSYNNTRLNYFSSGAQLFDDVIESLKGAQSFVFIEYYAVSDGVLISRIWDVLEEKIKQGVDVRMIYDDVGSRAFSHAMRKKMRAAGAQVRVFNRLLSRFTFAMNYRDHRKIIVIDGKIAYTGGSNVADEYINEKHMHGYWKDTGLRIEGEAVDSFTLFFLRQWEFITNKKCEYTPYMGHYERFSSSYVAAPYVDGPEYELTICKSVFEHVISSARERLYIMTPYFIPDDSVTQCIINKALSGVDVRIILPSVPDKYYVYLVTCDNAEKLIKHGVKIYYLRDSFVHSKLAINETCAVVGTVNFDMRSFYQQFEDALLTDDQNVLAQINADFENTFPDCDNPQKPAKNGLVKTVAIALLRLVSPLM</sequence>
<protein>
    <recommendedName>
        <fullName evidence="12">Cardiolipin synthase</fullName>
        <ecNumber evidence="12">2.7.8.-</ecNumber>
    </recommendedName>
</protein>
<dbReference type="Gene3D" id="3.30.870.10">
    <property type="entry name" value="Endonuclease Chain A"/>
    <property type="match status" value="2"/>
</dbReference>
<dbReference type="GO" id="GO:0008808">
    <property type="term" value="F:cardiolipin synthase activity"/>
    <property type="evidence" value="ECO:0007669"/>
    <property type="project" value="UniProtKB-UniRule"/>
</dbReference>
<dbReference type="SUPFAM" id="SSF56024">
    <property type="entry name" value="Phospholipase D/nuclease"/>
    <property type="match status" value="2"/>
</dbReference>
<evidence type="ECO:0000256" key="2">
    <source>
        <dbReference type="ARBA" id="ARBA00022475"/>
    </source>
</evidence>
<keyword evidence="6" id="KW-0677">Repeat</keyword>
<evidence type="ECO:0000256" key="14">
    <source>
        <dbReference type="SAM" id="Phobius"/>
    </source>
</evidence>
<dbReference type="PANTHER" id="PTHR21248">
    <property type="entry name" value="CARDIOLIPIN SYNTHASE"/>
    <property type="match status" value="1"/>
</dbReference>
<gene>
    <name evidence="16" type="primary">cls</name>
    <name evidence="16" type="ORF">IAB94_05455</name>
</gene>
<dbReference type="InterPro" id="IPR001736">
    <property type="entry name" value="PLipase_D/transphosphatidylase"/>
</dbReference>
<evidence type="ECO:0000256" key="11">
    <source>
        <dbReference type="ARBA" id="ARBA00023264"/>
    </source>
</evidence>
<evidence type="ECO:0000256" key="12">
    <source>
        <dbReference type="NCBIfam" id="TIGR04265"/>
    </source>
</evidence>
<evidence type="ECO:0000256" key="7">
    <source>
        <dbReference type="ARBA" id="ARBA00022989"/>
    </source>
</evidence>
<comment type="subcellular location">
    <subcellularLocation>
        <location evidence="1">Cell membrane</location>
        <topology evidence="1">Multi-pass membrane protein</topology>
    </subcellularLocation>
</comment>
<evidence type="ECO:0000256" key="8">
    <source>
        <dbReference type="ARBA" id="ARBA00023098"/>
    </source>
</evidence>
<dbReference type="GO" id="GO:0032049">
    <property type="term" value="P:cardiolipin biosynthetic process"/>
    <property type="evidence" value="ECO:0007669"/>
    <property type="project" value="UniProtKB-UniRule"/>
</dbReference>
<dbReference type="GO" id="GO:0005886">
    <property type="term" value="C:plasma membrane"/>
    <property type="evidence" value="ECO:0007669"/>
    <property type="project" value="UniProtKB-SubCell"/>
</dbReference>
<keyword evidence="8" id="KW-0443">Lipid metabolism</keyword>
<dbReference type="EMBL" id="DVHK01000111">
    <property type="protein sequence ID" value="HIR67472.1"/>
    <property type="molecule type" value="Genomic_DNA"/>
</dbReference>
<dbReference type="AlphaFoldDB" id="A0A9D1E7B4"/>
<feature type="transmembrane region" description="Helical" evidence="14">
    <location>
        <begin position="42"/>
        <end position="65"/>
    </location>
</feature>
<accession>A0A9D1E7B4</accession>
<evidence type="ECO:0000256" key="4">
    <source>
        <dbReference type="ARBA" id="ARBA00022679"/>
    </source>
</evidence>
<dbReference type="PANTHER" id="PTHR21248:SF22">
    <property type="entry name" value="PHOSPHOLIPASE D"/>
    <property type="match status" value="1"/>
</dbReference>
<evidence type="ECO:0000256" key="9">
    <source>
        <dbReference type="ARBA" id="ARBA00023136"/>
    </source>
</evidence>
<feature type="transmembrane region" description="Helical" evidence="14">
    <location>
        <begin position="101"/>
        <end position="120"/>
    </location>
</feature>
<reference evidence="16" key="2">
    <citation type="journal article" date="2021" name="PeerJ">
        <title>Extensive microbial diversity within the chicken gut microbiome revealed by metagenomics and culture.</title>
        <authorList>
            <person name="Gilroy R."/>
            <person name="Ravi A."/>
            <person name="Getino M."/>
            <person name="Pursley I."/>
            <person name="Horton D.L."/>
            <person name="Alikhan N.F."/>
            <person name="Baker D."/>
            <person name="Gharbi K."/>
            <person name="Hall N."/>
            <person name="Watson M."/>
            <person name="Adriaenssens E.M."/>
            <person name="Foster-Nyarko E."/>
            <person name="Jarju S."/>
            <person name="Secka A."/>
            <person name="Antonio M."/>
            <person name="Oren A."/>
            <person name="Chaudhuri R.R."/>
            <person name="La Ragione R."/>
            <person name="Hildebrand F."/>
            <person name="Pallen M.J."/>
        </authorList>
    </citation>
    <scope>NUCLEOTIDE SEQUENCE</scope>
    <source>
        <strain evidence="16">ChiW16-3235</strain>
    </source>
</reference>
<keyword evidence="2" id="KW-1003">Cell membrane</keyword>
<proteinExistence type="predicted"/>
<evidence type="ECO:0000256" key="1">
    <source>
        <dbReference type="ARBA" id="ARBA00004651"/>
    </source>
</evidence>
<evidence type="ECO:0000259" key="15">
    <source>
        <dbReference type="PROSITE" id="PS50035"/>
    </source>
</evidence>
<comment type="caution">
    <text evidence="16">The sequence shown here is derived from an EMBL/GenBank/DDBJ whole genome shotgun (WGS) entry which is preliminary data.</text>
</comment>
<dbReference type="NCBIfam" id="TIGR04265">
    <property type="entry name" value="bac_cardiolipin"/>
    <property type="match status" value="1"/>
</dbReference>
<dbReference type="InterPro" id="IPR025202">
    <property type="entry name" value="PLD-like_dom"/>
</dbReference>
<feature type="domain" description="PLD phosphodiesterase" evidence="15">
    <location>
        <begin position="272"/>
        <end position="299"/>
    </location>
</feature>
<dbReference type="SMART" id="SM00155">
    <property type="entry name" value="PLDc"/>
    <property type="match status" value="2"/>
</dbReference>
<evidence type="ECO:0000313" key="17">
    <source>
        <dbReference type="Proteomes" id="UP000823913"/>
    </source>
</evidence>
<keyword evidence="5 14" id="KW-0812">Transmembrane</keyword>
<reference evidence="16" key="1">
    <citation type="submission" date="2020-10" db="EMBL/GenBank/DDBJ databases">
        <authorList>
            <person name="Gilroy R."/>
        </authorList>
    </citation>
    <scope>NUCLEOTIDE SEQUENCE</scope>
    <source>
        <strain evidence="16">ChiW16-3235</strain>
    </source>
</reference>
<dbReference type="EC" id="2.7.8.-" evidence="12"/>
<dbReference type="Proteomes" id="UP000823913">
    <property type="component" value="Unassembled WGS sequence"/>
</dbReference>
<evidence type="ECO:0000256" key="10">
    <source>
        <dbReference type="ARBA" id="ARBA00023209"/>
    </source>
</evidence>
<evidence type="ECO:0000256" key="6">
    <source>
        <dbReference type="ARBA" id="ARBA00022737"/>
    </source>
</evidence>
<dbReference type="InterPro" id="IPR027379">
    <property type="entry name" value="CLS_N"/>
</dbReference>
<evidence type="ECO:0000256" key="5">
    <source>
        <dbReference type="ARBA" id="ARBA00022692"/>
    </source>
</evidence>
<organism evidence="16 17">
    <name type="scientific">Candidatus Coproplasma avicola</name>
    <dbReference type="NCBI Taxonomy" id="2840744"/>
    <lineage>
        <taxon>Bacteria</taxon>
        <taxon>Bacillati</taxon>
        <taxon>Bacillota</taxon>
        <taxon>Clostridia</taxon>
        <taxon>Eubacteriales</taxon>
        <taxon>Candidatus Coproplasma</taxon>
    </lineage>
</organism>
<keyword evidence="4" id="KW-0808">Transferase</keyword>
<dbReference type="Pfam" id="PF13396">
    <property type="entry name" value="PLDc_N"/>
    <property type="match status" value="1"/>
</dbReference>
<dbReference type="PROSITE" id="PS50035">
    <property type="entry name" value="PLD"/>
    <property type="match status" value="1"/>
</dbReference>
<evidence type="ECO:0000256" key="3">
    <source>
        <dbReference type="ARBA" id="ARBA00022516"/>
    </source>
</evidence>
<name>A0A9D1E7B4_9FIRM</name>
<evidence type="ECO:0000256" key="13">
    <source>
        <dbReference type="SAM" id="MobiDB-lite"/>
    </source>
</evidence>
<dbReference type="InterPro" id="IPR022924">
    <property type="entry name" value="Cardiolipin_synthase"/>
</dbReference>
<keyword evidence="9 14" id="KW-0472">Membrane</keyword>
<keyword evidence="3" id="KW-0444">Lipid biosynthesis</keyword>
<feature type="region of interest" description="Disordered" evidence="13">
    <location>
        <begin position="1"/>
        <end position="21"/>
    </location>
</feature>
<keyword evidence="11" id="KW-1208">Phospholipid metabolism</keyword>
<keyword evidence="10" id="KW-0594">Phospholipid biosynthesis</keyword>